<keyword evidence="3" id="KW-1185">Reference proteome</keyword>
<protein>
    <submittedName>
        <fullName evidence="2">Uncharacterized protein</fullName>
    </submittedName>
</protein>
<proteinExistence type="inferred from homology"/>
<accession>A0ABS8V4C9</accession>
<sequence>MNAQAGRNGLSQMTVETDIAVDGIDWDITLDSSQIDWDIGTVEETEENGNGLGPYEIVVASDIMSPPCNDDVTSHQTLEGRRISAPEVSASEISWGIYVDNPQVDVIEEDSSQNNAVELHSFQNNLTADSVAVHDRSPLLETEYRNKILDDLFEVKAFLNQRLIELRIEDTTSLQHQVQAVAPLVLQQYSSDIIQTMLSDVSSAISLLTNRKTRDMIMILNSKRFLDRLVNTLRRVRQAAKLKMD</sequence>
<reference evidence="2 3" key="1">
    <citation type="journal article" date="2021" name="BMC Genomics">
        <title>Datura genome reveals duplications of psychoactive alkaloid biosynthetic genes and high mutation rate following tissue culture.</title>
        <authorList>
            <person name="Rajewski A."/>
            <person name="Carter-House D."/>
            <person name="Stajich J."/>
            <person name="Litt A."/>
        </authorList>
    </citation>
    <scope>NUCLEOTIDE SEQUENCE [LARGE SCALE GENOMIC DNA]</scope>
    <source>
        <strain evidence="2">AR-01</strain>
    </source>
</reference>
<dbReference type="PANTHER" id="PTHR14894:SF0">
    <property type="entry name" value="CDK5 REGULATORY SUBUNIT-ASSOCIATED PROTEIN 3"/>
    <property type="match status" value="1"/>
</dbReference>
<name>A0ABS8V4C9_DATST</name>
<organism evidence="2 3">
    <name type="scientific">Datura stramonium</name>
    <name type="common">Jimsonweed</name>
    <name type="synonym">Common thornapple</name>
    <dbReference type="NCBI Taxonomy" id="4076"/>
    <lineage>
        <taxon>Eukaryota</taxon>
        <taxon>Viridiplantae</taxon>
        <taxon>Streptophyta</taxon>
        <taxon>Embryophyta</taxon>
        <taxon>Tracheophyta</taxon>
        <taxon>Spermatophyta</taxon>
        <taxon>Magnoliopsida</taxon>
        <taxon>eudicotyledons</taxon>
        <taxon>Gunneridae</taxon>
        <taxon>Pentapetalae</taxon>
        <taxon>asterids</taxon>
        <taxon>lamiids</taxon>
        <taxon>Solanales</taxon>
        <taxon>Solanaceae</taxon>
        <taxon>Solanoideae</taxon>
        <taxon>Datureae</taxon>
        <taxon>Datura</taxon>
    </lineage>
</organism>
<dbReference type="Proteomes" id="UP000823775">
    <property type="component" value="Unassembled WGS sequence"/>
</dbReference>
<dbReference type="PANTHER" id="PTHR14894">
    <property type="entry name" value="CDK5 REGULATORY SUBUNIT-ASSOCIATED PROTEIN 3"/>
    <property type="match status" value="1"/>
</dbReference>
<dbReference type="InterPro" id="IPR008491">
    <property type="entry name" value="CDK5RAP3"/>
</dbReference>
<dbReference type="Pfam" id="PF05600">
    <property type="entry name" value="CDK5RAP3"/>
    <property type="match status" value="1"/>
</dbReference>
<dbReference type="EMBL" id="JACEIK010003434">
    <property type="protein sequence ID" value="MCD9641699.1"/>
    <property type="molecule type" value="Genomic_DNA"/>
</dbReference>
<comment type="caution">
    <text evidence="2">The sequence shown here is derived from an EMBL/GenBank/DDBJ whole genome shotgun (WGS) entry which is preliminary data.</text>
</comment>
<evidence type="ECO:0000313" key="3">
    <source>
        <dbReference type="Proteomes" id="UP000823775"/>
    </source>
</evidence>
<evidence type="ECO:0000256" key="1">
    <source>
        <dbReference type="ARBA" id="ARBA00007478"/>
    </source>
</evidence>
<comment type="similarity">
    <text evidence="1">Belongs to the CDK5RAP3 family.</text>
</comment>
<evidence type="ECO:0000313" key="2">
    <source>
        <dbReference type="EMBL" id="MCD9641699.1"/>
    </source>
</evidence>
<gene>
    <name evidence="2" type="ORF">HAX54_028087</name>
</gene>